<accession>A0A0N8D598</accession>
<dbReference type="AlphaFoldDB" id="A0A0N8D598"/>
<sequence length="66" mass="8103">MLSLFTRLPYRTVVYTQNDFLVEQFNKIRYDMLNMKLDWWLTTSSEHKSQLILRFLCCKDNTVFVF</sequence>
<evidence type="ECO:0000313" key="1">
    <source>
        <dbReference type="EMBL" id="JAN88724.1"/>
    </source>
</evidence>
<dbReference type="EMBL" id="GDIQ01006013">
    <property type="protein sequence ID" value="JAN88724.1"/>
    <property type="molecule type" value="Transcribed_RNA"/>
</dbReference>
<reference evidence="1" key="1">
    <citation type="submission" date="2015-10" db="EMBL/GenBank/DDBJ databases">
        <title>EvidentialGene: Evidence-directed Construction of Complete mRNA Transcriptomes without Genomes.</title>
        <authorList>
            <person name="Gilbert D.G."/>
        </authorList>
    </citation>
    <scope>NUCLEOTIDE SEQUENCE</scope>
</reference>
<protein>
    <submittedName>
        <fullName evidence="1">Uncharacterized protein</fullName>
    </submittedName>
</protein>
<organism evidence="1">
    <name type="scientific">Daphnia magna</name>
    <dbReference type="NCBI Taxonomy" id="35525"/>
    <lineage>
        <taxon>Eukaryota</taxon>
        <taxon>Metazoa</taxon>
        <taxon>Ecdysozoa</taxon>
        <taxon>Arthropoda</taxon>
        <taxon>Crustacea</taxon>
        <taxon>Branchiopoda</taxon>
        <taxon>Diplostraca</taxon>
        <taxon>Cladocera</taxon>
        <taxon>Anomopoda</taxon>
        <taxon>Daphniidae</taxon>
        <taxon>Daphnia</taxon>
    </lineage>
</organism>
<name>A0A0N8D598_9CRUS</name>
<proteinExistence type="predicted"/>